<dbReference type="AlphaFoldDB" id="A0A811U3K0"/>
<organism evidence="1 2">
    <name type="scientific">Ceratitis capitata</name>
    <name type="common">Mediterranean fruit fly</name>
    <name type="synonym">Tephritis capitata</name>
    <dbReference type="NCBI Taxonomy" id="7213"/>
    <lineage>
        <taxon>Eukaryota</taxon>
        <taxon>Metazoa</taxon>
        <taxon>Ecdysozoa</taxon>
        <taxon>Arthropoda</taxon>
        <taxon>Hexapoda</taxon>
        <taxon>Insecta</taxon>
        <taxon>Pterygota</taxon>
        <taxon>Neoptera</taxon>
        <taxon>Endopterygota</taxon>
        <taxon>Diptera</taxon>
        <taxon>Brachycera</taxon>
        <taxon>Muscomorpha</taxon>
        <taxon>Tephritoidea</taxon>
        <taxon>Tephritidae</taxon>
        <taxon>Ceratitis</taxon>
        <taxon>Ceratitis</taxon>
    </lineage>
</organism>
<sequence>METKSCYYAAAAAATAAAAAMRIVHGDENMWINKPLAATKQQQQQQQQTRIRIPAVKSASSTTLAARSHLHFGAFIWLPSG</sequence>
<reference evidence="1" key="1">
    <citation type="submission" date="2020-11" db="EMBL/GenBank/DDBJ databases">
        <authorList>
            <person name="Whitehead M."/>
        </authorList>
    </citation>
    <scope>NUCLEOTIDE SEQUENCE</scope>
    <source>
        <strain evidence="1">EGII</strain>
    </source>
</reference>
<accession>A0A811U3K0</accession>
<evidence type="ECO:0000313" key="1">
    <source>
        <dbReference type="EMBL" id="CAD6993231.1"/>
    </source>
</evidence>
<dbReference type="Proteomes" id="UP000606786">
    <property type="component" value="Unassembled WGS sequence"/>
</dbReference>
<keyword evidence="2" id="KW-1185">Reference proteome</keyword>
<evidence type="ECO:0000313" key="2">
    <source>
        <dbReference type="Proteomes" id="UP000606786"/>
    </source>
</evidence>
<proteinExistence type="predicted"/>
<name>A0A811U3K0_CERCA</name>
<protein>
    <submittedName>
        <fullName evidence="1">(Mediterranean fruit fly) hypothetical protein</fullName>
    </submittedName>
</protein>
<dbReference type="EMBL" id="CAJHJT010000001">
    <property type="protein sequence ID" value="CAD6993231.1"/>
    <property type="molecule type" value="Genomic_DNA"/>
</dbReference>
<gene>
    <name evidence="1" type="ORF">CCAP1982_LOCUS2049</name>
</gene>
<comment type="caution">
    <text evidence="1">The sequence shown here is derived from an EMBL/GenBank/DDBJ whole genome shotgun (WGS) entry which is preliminary data.</text>
</comment>